<dbReference type="InterPro" id="IPR045620">
    <property type="entry name" value="DUF6442"/>
</dbReference>
<dbReference type="AlphaFoldDB" id="A0A380LI09"/>
<dbReference type="EMBL" id="UHFX01000003">
    <property type="protein sequence ID" value="SUO03509.1"/>
    <property type="molecule type" value="Genomic_DNA"/>
</dbReference>
<evidence type="ECO:0000256" key="2">
    <source>
        <dbReference type="SAM" id="Phobius"/>
    </source>
</evidence>
<evidence type="ECO:0000313" key="3">
    <source>
        <dbReference type="EMBL" id="SUO03509.1"/>
    </source>
</evidence>
<accession>A0A380LI09</accession>
<protein>
    <submittedName>
        <fullName evidence="3">Uncharacterized protein</fullName>
    </submittedName>
</protein>
<keyword evidence="2" id="KW-0812">Transmembrane</keyword>
<keyword evidence="4" id="KW-1185">Reference proteome</keyword>
<sequence length="111" mass="13080">MKKEEILERSRKENQNGDEREKMQIQISENRGFTVTAFMAAFLMLIGSGDVFLFGKSIPFNILMSFIFISGVTVDFYSKYKFFRKKKYLVRFLFSLLLVLAVFIKFVFESQ</sequence>
<proteinExistence type="predicted"/>
<evidence type="ECO:0000256" key="1">
    <source>
        <dbReference type="SAM" id="MobiDB-lite"/>
    </source>
</evidence>
<feature type="transmembrane region" description="Helical" evidence="2">
    <location>
        <begin position="89"/>
        <end position="108"/>
    </location>
</feature>
<dbReference type="Pfam" id="PF20040">
    <property type="entry name" value="DUF6442"/>
    <property type="match status" value="1"/>
</dbReference>
<evidence type="ECO:0000313" key="4">
    <source>
        <dbReference type="Proteomes" id="UP000255523"/>
    </source>
</evidence>
<feature type="region of interest" description="Disordered" evidence="1">
    <location>
        <begin position="1"/>
        <end position="21"/>
    </location>
</feature>
<dbReference type="Proteomes" id="UP000255523">
    <property type="component" value="Unassembled WGS sequence"/>
</dbReference>
<reference evidence="3 4" key="1">
    <citation type="submission" date="2018-06" db="EMBL/GenBank/DDBJ databases">
        <authorList>
            <consortium name="Pathogen Informatics"/>
            <person name="Doyle S."/>
        </authorList>
    </citation>
    <scope>NUCLEOTIDE SEQUENCE [LARGE SCALE GENOMIC DNA]</scope>
    <source>
        <strain evidence="3 4">NCTC11087</strain>
    </source>
</reference>
<organism evidence="3 4">
    <name type="scientific">Faecalicoccus pleomorphus</name>
    <dbReference type="NCBI Taxonomy" id="1323"/>
    <lineage>
        <taxon>Bacteria</taxon>
        <taxon>Bacillati</taxon>
        <taxon>Bacillota</taxon>
        <taxon>Erysipelotrichia</taxon>
        <taxon>Erysipelotrichales</taxon>
        <taxon>Erysipelotrichaceae</taxon>
        <taxon>Faecalicoccus</taxon>
    </lineage>
</organism>
<dbReference type="RefSeq" id="WP_022789646.1">
    <property type="nucleotide sequence ID" value="NZ_UHFX01000003.1"/>
</dbReference>
<gene>
    <name evidence="3" type="ORF">NCTC11087_00371</name>
</gene>
<keyword evidence="2" id="KW-1133">Transmembrane helix</keyword>
<name>A0A380LI09_9FIRM</name>
<keyword evidence="2" id="KW-0472">Membrane</keyword>
<feature type="transmembrane region" description="Helical" evidence="2">
    <location>
        <begin position="60"/>
        <end position="77"/>
    </location>
</feature>
<dbReference type="GeneID" id="77461360"/>
<feature type="transmembrane region" description="Helical" evidence="2">
    <location>
        <begin position="32"/>
        <end position="54"/>
    </location>
</feature>